<protein>
    <submittedName>
        <fullName evidence="2">Uncharacterized protein</fullName>
    </submittedName>
</protein>
<proteinExistence type="predicted"/>
<name>A0A0D3HHX7_9ORYZ</name>
<feature type="region of interest" description="Disordered" evidence="1">
    <location>
        <begin position="83"/>
        <end position="115"/>
    </location>
</feature>
<organism evidence="2">
    <name type="scientific">Oryza barthii</name>
    <dbReference type="NCBI Taxonomy" id="65489"/>
    <lineage>
        <taxon>Eukaryota</taxon>
        <taxon>Viridiplantae</taxon>
        <taxon>Streptophyta</taxon>
        <taxon>Embryophyta</taxon>
        <taxon>Tracheophyta</taxon>
        <taxon>Spermatophyta</taxon>
        <taxon>Magnoliopsida</taxon>
        <taxon>Liliopsida</taxon>
        <taxon>Poales</taxon>
        <taxon>Poaceae</taxon>
        <taxon>BOP clade</taxon>
        <taxon>Oryzoideae</taxon>
        <taxon>Oryzeae</taxon>
        <taxon>Oryzinae</taxon>
        <taxon>Oryza</taxon>
    </lineage>
</organism>
<sequence length="115" mass="12414">MKTTAYTGKNVAVTRRCGRARSLGQQGARLPQCLHEDFARGGVSVPLSTDGSGILTKGRRRQEGGPQRRARLFLRRRRNVDGGWGRRRGALPSLLQREGGGGGALLPLSHRPSAS</sequence>
<dbReference type="EnsemblPlants" id="OBART11G02270.1">
    <property type="protein sequence ID" value="OBART11G02270.1"/>
    <property type="gene ID" value="OBART11G02270"/>
</dbReference>
<evidence type="ECO:0000256" key="1">
    <source>
        <dbReference type="SAM" id="MobiDB-lite"/>
    </source>
</evidence>
<evidence type="ECO:0000313" key="3">
    <source>
        <dbReference type="Proteomes" id="UP000026960"/>
    </source>
</evidence>
<dbReference type="Proteomes" id="UP000026960">
    <property type="component" value="Chromosome 11"/>
</dbReference>
<dbReference type="AlphaFoldDB" id="A0A0D3HHX7"/>
<reference evidence="2" key="2">
    <citation type="submission" date="2015-03" db="UniProtKB">
        <authorList>
            <consortium name="EnsemblPlants"/>
        </authorList>
    </citation>
    <scope>IDENTIFICATION</scope>
</reference>
<keyword evidence="3" id="KW-1185">Reference proteome</keyword>
<evidence type="ECO:0000313" key="2">
    <source>
        <dbReference type="EnsemblPlants" id="OBART11G02270.1"/>
    </source>
</evidence>
<dbReference type="PaxDb" id="65489-OBART11G02270.1"/>
<dbReference type="Gramene" id="OBART11G02270.1">
    <property type="protein sequence ID" value="OBART11G02270.1"/>
    <property type="gene ID" value="OBART11G02270"/>
</dbReference>
<feature type="region of interest" description="Disordered" evidence="1">
    <location>
        <begin position="45"/>
        <end position="67"/>
    </location>
</feature>
<dbReference type="HOGENOM" id="CLU_2112605_0_0_1"/>
<reference evidence="2" key="1">
    <citation type="journal article" date="2009" name="Rice">
        <title>De Novo Next Generation Sequencing of Plant Genomes.</title>
        <authorList>
            <person name="Rounsley S."/>
            <person name="Marri P.R."/>
            <person name="Yu Y."/>
            <person name="He R."/>
            <person name="Sisneros N."/>
            <person name="Goicoechea J.L."/>
            <person name="Lee S.J."/>
            <person name="Angelova A."/>
            <person name="Kudrna D."/>
            <person name="Luo M."/>
            <person name="Affourtit J."/>
            <person name="Desany B."/>
            <person name="Knight J."/>
            <person name="Niazi F."/>
            <person name="Egholm M."/>
            <person name="Wing R.A."/>
        </authorList>
    </citation>
    <scope>NUCLEOTIDE SEQUENCE [LARGE SCALE GENOMIC DNA]</scope>
    <source>
        <strain evidence="2">cv. IRGC 105608</strain>
    </source>
</reference>
<accession>A0A0D3HHX7</accession>